<evidence type="ECO:0000256" key="3">
    <source>
        <dbReference type="ARBA" id="ARBA00022989"/>
    </source>
</evidence>
<proteinExistence type="inferred from homology"/>
<keyword evidence="3 5" id="KW-1133">Transmembrane helix</keyword>
<evidence type="ECO:0000259" key="6">
    <source>
        <dbReference type="PROSITE" id="PS51012"/>
    </source>
</evidence>
<keyword evidence="5" id="KW-1003">Cell membrane</keyword>
<dbReference type="PANTHER" id="PTHR43229:SF2">
    <property type="entry name" value="NODULATION PROTEIN J"/>
    <property type="match status" value="1"/>
</dbReference>
<organism evidence="7 8">
    <name type="scientific">Fonticella tunisiensis</name>
    <dbReference type="NCBI Taxonomy" id="1096341"/>
    <lineage>
        <taxon>Bacteria</taxon>
        <taxon>Bacillati</taxon>
        <taxon>Bacillota</taxon>
        <taxon>Clostridia</taxon>
        <taxon>Eubacteriales</taxon>
        <taxon>Clostridiaceae</taxon>
        <taxon>Fonticella</taxon>
    </lineage>
</organism>
<feature type="transmembrane region" description="Helical" evidence="5">
    <location>
        <begin position="239"/>
        <end position="258"/>
    </location>
</feature>
<feature type="transmembrane region" description="Helical" evidence="5">
    <location>
        <begin position="118"/>
        <end position="139"/>
    </location>
</feature>
<dbReference type="InterPro" id="IPR051784">
    <property type="entry name" value="Nod_factor_ABC_transporter"/>
</dbReference>
<comment type="similarity">
    <text evidence="5">Belongs to the ABC-2 integral membrane protein family.</text>
</comment>
<dbReference type="EMBL" id="SOAZ01000003">
    <property type="protein sequence ID" value="TDT62786.1"/>
    <property type="molecule type" value="Genomic_DNA"/>
</dbReference>
<dbReference type="RefSeq" id="WP_133627188.1">
    <property type="nucleotide sequence ID" value="NZ_SOAZ01000003.1"/>
</dbReference>
<dbReference type="PANTHER" id="PTHR43229">
    <property type="entry name" value="NODULATION PROTEIN J"/>
    <property type="match status" value="1"/>
</dbReference>
<dbReference type="PROSITE" id="PS51012">
    <property type="entry name" value="ABC_TM2"/>
    <property type="match status" value="1"/>
</dbReference>
<sequence length="273" mass="30681">MKKIWNVFRARFSISMKIYFRYPVNFIMTLFDPIIWLTPFYFMGKSFSSGGSVVGFERYTGNSDYMGFLIIGYMITSYVSTVFWTTGFSLKEEMRQGVLESNWCAPVNKIVMLLSKTVFYFCATTFEIILTFIVCRIAFGFKLSSDLFQAVGFLIPGIIGMIGIGMAVAALVLVAKDANPIIDLVNSVLSALSGSFFPVKVMSKGFLFVALAIPLTYVYDSSRAILINQVPLFPLWQELIIIICAMFILCFVGSFIFIKVEKKCRSLGILGTH</sequence>
<evidence type="ECO:0000256" key="5">
    <source>
        <dbReference type="RuleBase" id="RU361157"/>
    </source>
</evidence>
<feature type="domain" description="ABC transmembrane type-2" evidence="6">
    <location>
        <begin position="24"/>
        <end position="260"/>
    </location>
</feature>
<feature type="transmembrane region" description="Helical" evidence="5">
    <location>
        <begin position="196"/>
        <end position="219"/>
    </location>
</feature>
<dbReference type="InterPro" id="IPR000412">
    <property type="entry name" value="ABC_2_transport"/>
</dbReference>
<dbReference type="Pfam" id="PF12698">
    <property type="entry name" value="ABC2_membrane_3"/>
    <property type="match status" value="1"/>
</dbReference>
<accession>A0A4R7KSK3</accession>
<comment type="subcellular location">
    <subcellularLocation>
        <location evidence="5">Cell membrane</location>
        <topology evidence="5">Multi-pass membrane protein</topology>
    </subcellularLocation>
    <subcellularLocation>
        <location evidence="1">Membrane</location>
        <topology evidence="1">Multi-pass membrane protein</topology>
    </subcellularLocation>
</comment>
<dbReference type="PIRSF" id="PIRSF006648">
    <property type="entry name" value="DrrB"/>
    <property type="match status" value="1"/>
</dbReference>
<dbReference type="OrthoDB" id="1706043at2"/>
<dbReference type="InterPro" id="IPR013525">
    <property type="entry name" value="ABC2_TM"/>
</dbReference>
<dbReference type="InterPro" id="IPR047817">
    <property type="entry name" value="ABC2_TM_bact-type"/>
</dbReference>
<keyword evidence="5" id="KW-0813">Transport</keyword>
<evidence type="ECO:0000256" key="4">
    <source>
        <dbReference type="ARBA" id="ARBA00023136"/>
    </source>
</evidence>
<dbReference type="PRINTS" id="PR00164">
    <property type="entry name" value="ABC2TRNSPORT"/>
</dbReference>
<comment type="caution">
    <text evidence="7">The sequence shown here is derived from an EMBL/GenBank/DDBJ whole genome shotgun (WGS) entry which is preliminary data.</text>
</comment>
<feature type="transmembrane region" description="Helical" evidence="5">
    <location>
        <begin position="151"/>
        <end position="175"/>
    </location>
</feature>
<dbReference type="AlphaFoldDB" id="A0A4R7KSK3"/>
<gene>
    <name evidence="7" type="ORF">EDD71_10359</name>
</gene>
<evidence type="ECO:0000256" key="1">
    <source>
        <dbReference type="ARBA" id="ARBA00004141"/>
    </source>
</evidence>
<feature type="transmembrane region" description="Helical" evidence="5">
    <location>
        <begin position="20"/>
        <end position="42"/>
    </location>
</feature>
<protein>
    <recommendedName>
        <fullName evidence="5">Transport permease protein</fullName>
    </recommendedName>
</protein>
<reference evidence="7 8" key="1">
    <citation type="submission" date="2019-03" db="EMBL/GenBank/DDBJ databases">
        <title>Genomic Encyclopedia of Type Strains, Phase IV (KMG-IV): sequencing the most valuable type-strain genomes for metagenomic binning, comparative biology and taxonomic classification.</title>
        <authorList>
            <person name="Goeker M."/>
        </authorList>
    </citation>
    <scope>NUCLEOTIDE SEQUENCE [LARGE SCALE GENOMIC DNA]</scope>
    <source>
        <strain evidence="7 8">DSM 24455</strain>
    </source>
</reference>
<name>A0A4R7KSK3_9CLOT</name>
<dbReference type="Proteomes" id="UP000295325">
    <property type="component" value="Unassembled WGS sequence"/>
</dbReference>
<keyword evidence="2 5" id="KW-0812">Transmembrane</keyword>
<keyword evidence="4 5" id="KW-0472">Membrane</keyword>
<evidence type="ECO:0000313" key="8">
    <source>
        <dbReference type="Proteomes" id="UP000295325"/>
    </source>
</evidence>
<dbReference type="GO" id="GO:0140359">
    <property type="term" value="F:ABC-type transporter activity"/>
    <property type="evidence" value="ECO:0007669"/>
    <property type="project" value="InterPro"/>
</dbReference>
<evidence type="ECO:0000313" key="7">
    <source>
        <dbReference type="EMBL" id="TDT62786.1"/>
    </source>
</evidence>
<keyword evidence="8" id="KW-1185">Reference proteome</keyword>
<feature type="transmembrane region" description="Helical" evidence="5">
    <location>
        <begin position="65"/>
        <end position="85"/>
    </location>
</feature>
<evidence type="ECO:0000256" key="2">
    <source>
        <dbReference type="ARBA" id="ARBA00022692"/>
    </source>
</evidence>
<dbReference type="GO" id="GO:0043190">
    <property type="term" value="C:ATP-binding cassette (ABC) transporter complex"/>
    <property type="evidence" value="ECO:0007669"/>
    <property type="project" value="InterPro"/>
</dbReference>